<name>A0A4Y8S6V6_9SPHI</name>
<evidence type="ECO:0000313" key="3">
    <source>
        <dbReference type="EMBL" id="TFF34678.1"/>
    </source>
</evidence>
<feature type="domain" description="Transglutaminase-like" evidence="2">
    <location>
        <begin position="264"/>
        <end position="340"/>
    </location>
</feature>
<keyword evidence="1" id="KW-0732">Signal</keyword>
<proteinExistence type="predicted"/>
<feature type="signal peptide" evidence="1">
    <location>
        <begin position="1"/>
        <end position="20"/>
    </location>
</feature>
<dbReference type="InterPro" id="IPR002931">
    <property type="entry name" value="Transglutaminase-like"/>
</dbReference>
<reference evidence="3 4" key="1">
    <citation type="journal article" date="2017" name="Int. J. Syst. Evol. Microbiol.">
        <title>Mucilaginibacterpsychrotolerans sp. nov., isolated from peatlands.</title>
        <authorList>
            <person name="Deng Y."/>
            <person name="Shen L."/>
            <person name="Xu B."/>
            <person name="Liu Y."/>
            <person name="Gu Z."/>
            <person name="Liu H."/>
            <person name="Zhou Y."/>
        </authorList>
    </citation>
    <scope>NUCLEOTIDE SEQUENCE [LARGE SCALE GENOMIC DNA]</scope>
    <source>
        <strain evidence="3 4">NH7-4</strain>
    </source>
</reference>
<dbReference type="RefSeq" id="WP_133234547.1">
    <property type="nucleotide sequence ID" value="NZ_SOZE01000028.1"/>
</dbReference>
<accession>A0A4Y8S6V6</accession>
<evidence type="ECO:0000259" key="2">
    <source>
        <dbReference type="Pfam" id="PF01841"/>
    </source>
</evidence>
<sequence length="624" mass="70783">MTKYLFLVFFSLFFAHIVYGQSADSTISIKSADENYQFVYNAKTAAVEIKEKQTVSYISTRFQATVPVALNYNNQVTLTSVNCEVDGHKPRDFKPVYTYYGSDDIFYSDEKICYFPMAIPRKGGLGVVTFEQTVNDPRYFTSIYFTEPYALEQKTVAIKIPRWMKVELKELNFGAFNIRKSSQYISSEDADLVTYSIQNLPATKQEGNSPGPSYIYPHLLVMCKSATPVGGSFTYFNTLDDQYKWYHSLTKSNTATDQAAITAKAKELTAGLTTDVQKIKAIYYYVQDNIRYIAFEDGMAGFKPESPDEVLRKKYGDCKGMANLTKALLTASGYDARLCWLGTNHIAYDYQTPSLSVDNHMICALDIKGKTYFLDATESYIGFDEYAERIQGRQVLMEDGDKYKLTRVPIAAMGQNANTATAKYEIADGAIKGTVNYIWKGEDKEAVLVGLNSIRREKAADAMINYLSGDNNDYTITNLTMSQMERPDGNLTVSYQVSTKNGISSFGKAYYVDLDHTREFIDGIIKTEERKHDYWFGHKMDIKREAELLIPAGLKVDFLPTALNIITPDYEFHIQYTATPTKVIYKKNILIKNTHMVKAKFAQWNQDIEQLVKAYNDTVTLKPL</sequence>
<evidence type="ECO:0000256" key="1">
    <source>
        <dbReference type="SAM" id="SignalP"/>
    </source>
</evidence>
<keyword evidence="4" id="KW-1185">Reference proteome</keyword>
<feature type="chain" id="PRO_5021333748" evidence="1">
    <location>
        <begin position="21"/>
        <end position="624"/>
    </location>
</feature>
<dbReference type="Gene3D" id="2.60.120.1130">
    <property type="match status" value="1"/>
</dbReference>
<dbReference type="Gene3D" id="3.10.620.30">
    <property type="match status" value="1"/>
</dbReference>
<dbReference type="Pfam" id="PF01841">
    <property type="entry name" value="Transglut_core"/>
    <property type="match status" value="1"/>
</dbReference>
<organism evidence="3 4">
    <name type="scientific">Mucilaginibacter psychrotolerans</name>
    <dbReference type="NCBI Taxonomy" id="1524096"/>
    <lineage>
        <taxon>Bacteria</taxon>
        <taxon>Pseudomonadati</taxon>
        <taxon>Bacteroidota</taxon>
        <taxon>Sphingobacteriia</taxon>
        <taxon>Sphingobacteriales</taxon>
        <taxon>Sphingobacteriaceae</taxon>
        <taxon>Mucilaginibacter</taxon>
    </lineage>
</organism>
<dbReference type="OrthoDB" id="8595007at2"/>
<dbReference type="Proteomes" id="UP000297540">
    <property type="component" value="Unassembled WGS sequence"/>
</dbReference>
<comment type="caution">
    <text evidence="3">The sequence shown here is derived from an EMBL/GenBank/DDBJ whole genome shotgun (WGS) entry which is preliminary data.</text>
</comment>
<evidence type="ECO:0000313" key="4">
    <source>
        <dbReference type="Proteomes" id="UP000297540"/>
    </source>
</evidence>
<gene>
    <name evidence="3" type="ORF">E2R66_21485</name>
</gene>
<dbReference type="EMBL" id="SOZE01000028">
    <property type="protein sequence ID" value="TFF34678.1"/>
    <property type="molecule type" value="Genomic_DNA"/>
</dbReference>
<dbReference type="Gene3D" id="2.60.40.3140">
    <property type="match status" value="1"/>
</dbReference>
<dbReference type="InterPro" id="IPR038765">
    <property type="entry name" value="Papain-like_cys_pep_sf"/>
</dbReference>
<dbReference type="SUPFAM" id="SSF54001">
    <property type="entry name" value="Cysteine proteinases"/>
    <property type="match status" value="1"/>
</dbReference>
<protein>
    <submittedName>
        <fullName evidence="3">Transglutaminase domain-containing protein</fullName>
    </submittedName>
</protein>
<dbReference type="AlphaFoldDB" id="A0A4Y8S6V6"/>